<proteinExistence type="predicted"/>
<evidence type="ECO:0000313" key="1">
    <source>
        <dbReference type="EMBL" id="MCO1658124.1"/>
    </source>
</evidence>
<dbReference type="Proteomes" id="UP001165283">
    <property type="component" value="Unassembled WGS sequence"/>
</dbReference>
<reference evidence="1" key="1">
    <citation type="submission" date="2021-04" db="EMBL/GenBank/DDBJ databases">
        <title>Pseudonocardia sp. nov., isolated from sandy soil of mangrove forest.</title>
        <authorList>
            <person name="Zan Z."/>
            <person name="Huang R."/>
            <person name="Liu W."/>
        </authorList>
    </citation>
    <scope>NUCLEOTIDE SEQUENCE</scope>
    <source>
        <strain evidence="1">S2-4</strain>
    </source>
</reference>
<sequence length="137" mass="14920">MRVTEQHVSRIPLDNLRVRREEFAAVWAAAEAQDDGADWYVAGVVVTCRWLAGATVRSSTGRSYVASSPISRSATTAHEELIEAEYLAAESLGERQPDLCRSRPGWCNGIRATLRWAWRRNGPAPLAVASVATAAPA</sequence>
<accession>A0ABT1A5M0</accession>
<name>A0ABT1A5M0_9PSEU</name>
<dbReference type="RefSeq" id="WP_252441770.1">
    <property type="nucleotide sequence ID" value="NZ_JAGSOV010000050.1"/>
</dbReference>
<comment type="caution">
    <text evidence="1">The sequence shown here is derived from an EMBL/GenBank/DDBJ whole genome shotgun (WGS) entry which is preliminary data.</text>
</comment>
<evidence type="ECO:0000313" key="2">
    <source>
        <dbReference type="Proteomes" id="UP001165283"/>
    </source>
</evidence>
<organism evidence="1 2">
    <name type="scientific">Pseudonocardia humida</name>
    <dbReference type="NCBI Taxonomy" id="2800819"/>
    <lineage>
        <taxon>Bacteria</taxon>
        <taxon>Bacillati</taxon>
        <taxon>Actinomycetota</taxon>
        <taxon>Actinomycetes</taxon>
        <taxon>Pseudonocardiales</taxon>
        <taxon>Pseudonocardiaceae</taxon>
        <taxon>Pseudonocardia</taxon>
    </lineage>
</organism>
<protein>
    <submittedName>
        <fullName evidence="1">Uncharacterized protein</fullName>
    </submittedName>
</protein>
<dbReference type="EMBL" id="JAGSOV010000050">
    <property type="protein sequence ID" value="MCO1658124.1"/>
    <property type="molecule type" value="Genomic_DNA"/>
</dbReference>
<gene>
    <name evidence="1" type="ORF">KDL28_23975</name>
</gene>
<keyword evidence="2" id="KW-1185">Reference proteome</keyword>